<comment type="caution">
    <text evidence="2">The sequence shown here is derived from an EMBL/GenBank/DDBJ whole genome shotgun (WGS) entry which is preliminary data.</text>
</comment>
<name>A0A4U1MNT5_9BACL</name>
<dbReference type="RefSeq" id="WP_136946364.1">
    <property type="nucleotide sequence ID" value="NZ_SWFM01000001.1"/>
</dbReference>
<gene>
    <name evidence="2" type="ORF">FBF83_06990</name>
</gene>
<feature type="transmembrane region" description="Helical" evidence="1">
    <location>
        <begin position="98"/>
        <end position="117"/>
    </location>
</feature>
<feature type="transmembrane region" description="Helical" evidence="1">
    <location>
        <begin position="35"/>
        <end position="52"/>
    </location>
</feature>
<dbReference type="Proteomes" id="UP000310541">
    <property type="component" value="Unassembled WGS sequence"/>
</dbReference>
<evidence type="ECO:0000313" key="3">
    <source>
        <dbReference type="Proteomes" id="UP000310541"/>
    </source>
</evidence>
<evidence type="ECO:0000313" key="2">
    <source>
        <dbReference type="EMBL" id="TKD72514.1"/>
    </source>
</evidence>
<keyword evidence="1" id="KW-1133">Transmembrane helix</keyword>
<evidence type="ECO:0000256" key="1">
    <source>
        <dbReference type="SAM" id="Phobius"/>
    </source>
</evidence>
<protein>
    <submittedName>
        <fullName evidence="2">Uncharacterized protein</fullName>
    </submittedName>
</protein>
<keyword evidence="1" id="KW-0812">Transmembrane</keyword>
<dbReference type="OrthoDB" id="2427663at2"/>
<feature type="transmembrane region" description="Helical" evidence="1">
    <location>
        <begin position="58"/>
        <end position="78"/>
    </location>
</feature>
<accession>A0A4U1MNT5</accession>
<reference evidence="2 3" key="1">
    <citation type="submission" date="2019-04" db="EMBL/GenBank/DDBJ databases">
        <title>Genome sequence of Bacillus hwajinpoensis strain Y2.</title>
        <authorList>
            <person name="Fair J.L."/>
            <person name="Maclea K.S."/>
        </authorList>
    </citation>
    <scope>NUCLEOTIDE SEQUENCE [LARGE SCALE GENOMIC DNA]</scope>
    <source>
        <strain evidence="2 3">Y2</strain>
    </source>
</reference>
<feature type="transmembrane region" description="Helical" evidence="1">
    <location>
        <begin position="6"/>
        <end position="23"/>
    </location>
</feature>
<organism evidence="2 3">
    <name type="scientific">Guptibacillus hwajinpoensis</name>
    <dbReference type="NCBI Taxonomy" id="208199"/>
    <lineage>
        <taxon>Bacteria</taxon>
        <taxon>Bacillati</taxon>
        <taxon>Bacillota</taxon>
        <taxon>Bacilli</taxon>
        <taxon>Bacillales</taxon>
        <taxon>Guptibacillaceae</taxon>
        <taxon>Guptibacillus</taxon>
    </lineage>
</organism>
<dbReference type="EMBL" id="SWFM01000001">
    <property type="protein sequence ID" value="TKD72514.1"/>
    <property type="molecule type" value="Genomic_DNA"/>
</dbReference>
<dbReference type="AlphaFoldDB" id="A0A4U1MNT5"/>
<keyword evidence="1" id="KW-0472">Membrane</keyword>
<sequence>MSDILWIAYLGLLGAPAIGFLLKGKYKTVAMKMDFVVSIMTWTGLFGYVTGIPIGSALVWKIVFFVGILWDLIFVMFIDHSDEKIEGLSEKTVKTTTVVFSIIMLIPLYYGIYRYAFHMM</sequence>
<proteinExistence type="predicted"/>